<reference evidence="2 3" key="1">
    <citation type="submission" date="2018-06" db="EMBL/GenBank/DDBJ databases">
        <title>Comparative genomics reveals the genomic features of Rhizophagus irregularis, R. cerebriforme, R. diaphanum and Gigaspora rosea, and their symbiotic lifestyle signature.</title>
        <authorList>
            <person name="Morin E."/>
            <person name="San Clemente H."/>
            <person name="Chen E.C.H."/>
            <person name="De La Providencia I."/>
            <person name="Hainaut M."/>
            <person name="Kuo A."/>
            <person name="Kohler A."/>
            <person name="Murat C."/>
            <person name="Tang N."/>
            <person name="Roy S."/>
            <person name="Loubradou J."/>
            <person name="Henrissat B."/>
            <person name="Grigoriev I.V."/>
            <person name="Corradi N."/>
            <person name="Roux C."/>
            <person name="Martin F.M."/>
        </authorList>
    </citation>
    <scope>NUCLEOTIDE SEQUENCE [LARGE SCALE GENOMIC DNA]</scope>
    <source>
        <strain evidence="2 3">DAOM 227022</strain>
    </source>
</reference>
<comment type="caution">
    <text evidence="2">The sequence shown here is derived from an EMBL/GenBank/DDBJ whole genome shotgun (WGS) entry which is preliminary data.</text>
</comment>
<feature type="compositionally biased region" description="Basic and acidic residues" evidence="1">
    <location>
        <begin position="31"/>
        <end position="42"/>
    </location>
</feature>
<feature type="compositionally biased region" description="Acidic residues" evidence="1">
    <location>
        <begin position="47"/>
        <end position="68"/>
    </location>
</feature>
<keyword evidence="3" id="KW-1185">Reference proteome</keyword>
<name>A0A397RXM6_9GLOM</name>
<evidence type="ECO:0000313" key="2">
    <source>
        <dbReference type="EMBL" id="RIA78943.1"/>
    </source>
</evidence>
<organism evidence="2 3">
    <name type="scientific">Glomus cerebriforme</name>
    <dbReference type="NCBI Taxonomy" id="658196"/>
    <lineage>
        <taxon>Eukaryota</taxon>
        <taxon>Fungi</taxon>
        <taxon>Fungi incertae sedis</taxon>
        <taxon>Mucoromycota</taxon>
        <taxon>Glomeromycotina</taxon>
        <taxon>Glomeromycetes</taxon>
        <taxon>Glomerales</taxon>
        <taxon>Glomeraceae</taxon>
        <taxon>Glomus</taxon>
    </lineage>
</organism>
<dbReference type="OrthoDB" id="2434963at2759"/>
<protein>
    <submittedName>
        <fullName evidence="2">Uncharacterized protein</fullName>
    </submittedName>
</protein>
<dbReference type="EMBL" id="QKYT01001777">
    <property type="protein sequence ID" value="RIA78943.1"/>
    <property type="molecule type" value="Genomic_DNA"/>
</dbReference>
<proteinExistence type="predicted"/>
<evidence type="ECO:0000256" key="1">
    <source>
        <dbReference type="SAM" id="MobiDB-lite"/>
    </source>
</evidence>
<dbReference type="AlphaFoldDB" id="A0A397RXM6"/>
<gene>
    <name evidence="2" type="ORF">C1645_841987</name>
</gene>
<evidence type="ECO:0000313" key="3">
    <source>
        <dbReference type="Proteomes" id="UP000265703"/>
    </source>
</evidence>
<feature type="compositionally biased region" description="Acidic residues" evidence="1">
    <location>
        <begin position="77"/>
        <end position="86"/>
    </location>
</feature>
<accession>A0A397RXM6</accession>
<dbReference type="Proteomes" id="UP000265703">
    <property type="component" value="Unassembled WGS sequence"/>
</dbReference>
<sequence length="115" mass="13630">MRKSRISLLKSFSLHQSTNFSNRNILKKHRREESEITLHDESITENNENESDDDFEEDSNEETVEMEDEKVNYKIEDTEEDYDFIENDNNNNSNESDNDNNIHKESIIDAPMDIN</sequence>
<feature type="region of interest" description="Disordered" evidence="1">
    <location>
        <begin position="30"/>
        <end position="115"/>
    </location>
</feature>